<sequence>MNASTACVVYASLFAVVAAPLAFALFGLLRRERGPVPPRARWDWRLSLNSGLMYAFSFSLIFFIQELFLVLPKALTPGLKATLFHNNHHWDGDNPLARLFQGTGALAILLTAIGFSLWLKLRPPRSASLRLFVLWTAFHGFFQSLPQVVVGAVIPQNDVGMAFDYLQLSEATKLVLAGIALPVIVILATRFARPLLEFAANAGDVATPLRRSGFMLRTATLPALLALPVIVAMRVPGSLDQVAIVPVAEFVIGVFWLQAYAWFARPQRIGQVESAPSALGAALMVAAQLLIFQFALRPGIAFF</sequence>
<feature type="transmembrane region" description="Helical" evidence="1">
    <location>
        <begin position="275"/>
        <end position="296"/>
    </location>
</feature>
<gene>
    <name evidence="2" type="ORF">MOV92_20290</name>
</gene>
<dbReference type="RefSeq" id="WP_057944343.1">
    <property type="nucleotide sequence ID" value="NZ_CP011131.1"/>
</dbReference>
<feature type="transmembrane region" description="Helical" evidence="1">
    <location>
        <begin position="174"/>
        <end position="193"/>
    </location>
</feature>
<keyword evidence="1" id="KW-0472">Membrane</keyword>
<feature type="transmembrane region" description="Helical" evidence="1">
    <location>
        <begin position="50"/>
        <end position="71"/>
    </location>
</feature>
<evidence type="ECO:0000313" key="3">
    <source>
        <dbReference type="Proteomes" id="UP000829194"/>
    </source>
</evidence>
<reference evidence="2 3" key="1">
    <citation type="submission" date="2022-03" db="EMBL/GenBank/DDBJ databases">
        <title>Complete genome sequence of Lysobacter capsici VKM B-2533 and Lysobacter gummosus 10.1.1, promising sources of lytic agents.</title>
        <authorList>
            <person name="Tarlachkov S.V."/>
            <person name="Kudryakova I.V."/>
            <person name="Afoshin A.S."/>
            <person name="Leontyevskaya E.A."/>
            <person name="Leontyevskaya N.V."/>
        </authorList>
    </citation>
    <scope>NUCLEOTIDE SEQUENCE [LARGE SCALE GENOMIC DNA]</scope>
    <source>
        <strain evidence="2 3">10.1.1</strain>
    </source>
</reference>
<accession>A0ABY3XED1</accession>
<feature type="transmembrane region" description="Helical" evidence="1">
    <location>
        <begin position="99"/>
        <end position="119"/>
    </location>
</feature>
<feature type="transmembrane region" description="Helical" evidence="1">
    <location>
        <begin position="131"/>
        <end position="154"/>
    </location>
</feature>
<dbReference type="Proteomes" id="UP000829194">
    <property type="component" value="Chromosome"/>
</dbReference>
<feature type="transmembrane region" description="Helical" evidence="1">
    <location>
        <begin position="214"/>
        <end position="235"/>
    </location>
</feature>
<feature type="transmembrane region" description="Helical" evidence="1">
    <location>
        <begin position="6"/>
        <end position="29"/>
    </location>
</feature>
<organism evidence="2 3">
    <name type="scientific">Lysobacter gummosus</name>
    <dbReference type="NCBI Taxonomy" id="262324"/>
    <lineage>
        <taxon>Bacteria</taxon>
        <taxon>Pseudomonadati</taxon>
        <taxon>Pseudomonadota</taxon>
        <taxon>Gammaproteobacteria</taxon>
        <taxon>Lysobacterales</taxon>
        <taxon>Lysobacteraceae</taxon>
        <taxon>Lysobacter</taxon>
    </lineage>
</organism>
<protein>
    <submittedName>
        <fullName evidence="2">Uncharacterized protein</fullName>
    </submittedName>
</protein>
<dbReference type="EMBL" id="CP093547">
    <property type="protein sequence ID" value="UNP28793.1"/>
    <property type="molecule type" value="Genomic_DNA"/>
</dbReference>
<keyword evidence="1" id="KW-1133">Transmembrane helix</keyword>
<proteinExistence type="predicted"/>
<evidence type="ECO:0000313" key="2">
    <source>
        <dbReference type="EMBL" id="UNP28793.1"/>
    </source>
</evidence>
<keyword evidence="1" id="KW-0812">Transmembrane</keyword>
<feature type="transmembrane region" description="Helical" evidence="1">
    <location>
        <begin position="241"/>
        <end position="263"/>
    </location>
</feature>
<keyword evidence="3" id="KW-1185">Reference proteome</keyword>
<evidence type="ECO:0000256" key="1">
    <source>
        <dbReference type="SAM" id="Phobius"/>
    </source>
</evidence>
<name>A0ABY3XED1_9GAMM</name>